<feature type="compositionally biased region" description="Basic residues" evidence="1">
    <location>
        <begin position="383"/>
        <end position="414"/>
    </location>
</feature>
<feature type="compositionally biased region" description="Basic and acidic residues" evidence="1">
    <location>
        <begin position="30"/>
        <end position="45"/>
    </location>
</feature>
<feature type="region of interest" description="Disordered" evidence="1">
    <location>
        <begin position="321"/>
        <end position="347"/>
    </location>
</feature>
<feature type="compositionally biased region" description="Basic and acidic residues" evidence="1">
    <location>
        <begin position="219"/>
        <end position="234"/>
    </location>
</feature>
<evidence type="ECO:0008006" key="4">
    <source>
        <dbReference type="Google" id="ProtNLM"/>
    </source>
</evidence>
<accession>A0A067R9H8</accession>
<feature type="region of interest" description="Disordered" evidence="1">
    <location>
        <begin position="30"/>
        <end position="105"/>
    </location>
</feature>
<feature type="compositionally biased region" description="Basic residues" evidence="1">
    <location>
        <begin position="203"/>
        <end position="213"/>
    </location>
</feature>
<feature type="region of interest" description="Disordered" evidence="1">
    <location>
        <begin position="292"/>
        <end position="311"/>
    </location>
</feature>
<feature type="compositionally biased region" description="Polar residues" evidence="1">
    <location>
        <begin position="329"/>
        <end position="342"/>
    </location>
</feature>
<feature type="compositionally biased region" description="Basic and acidic residues" evidence="1">
    <location>
        <begin position="415"/>
        <end position="431"/>
    </location>
</feature>
<protein>
    <recommendedName>
        <fullName evidence="4">UBZ4-type domain-containing protein</fullName>
    </recommendedName>
</protein>
<feature type="region of interest" description="Disordered" evidence="1">
    <location>
        <begin position="120"/>
        <end position="240"/>
    </location>
</feature>
<name>A0A067R9H8_ZOONE</name>
<dbReference type="AlphaFoldDB" id="A0A067R9H8"/>
<sequence length="431" mass="49296">MFITNPSKRTVTAESQLDAADDLFDSLLEGHKKEDDKGPLCKDADNSNLNFTSVDRQGSMKRKSESSDDQTFDQEEKSDEPQEKRVASSSWLMVKKDESPPIAVKRKKLCQVMSYAEPAHNYEDLEGDFEPSEKFMRRRDGVKSYVKKKNLRKTSSKQSHSLNKDRDMDDDVNIFDDLDNAEGVGGDRGSRQETETIRPGPIKLRKQGRRRLFHQSQVEMEKRAEAEEKEREDPPMADITVMYKTKSSDDKEEESELLPCPICRNTFPAKDIEAHASECNEYCEEEIPPDELHISGSSSSPEMGLQSTRGSISEQCWRDYENGKGFQGHHSSTYKRGQQRPQTRQDELEAPLSPIRCFVPISAQHDSEIDYLHQFRIATSIKQRARQTRAGKRGKKRKRKVQVKTTKGRKKARSGGKEKVSSCAKTFEDSW</sequence>
<feature type="compositionally biased region" description="Basic and acidic residues" evidence="1">
    <location>
        <begin position="131"/>
        <end position="142"/>
    </location>
</feature>
<dbReference type="OrthoDB" id="7700074at2759"/>
<feature type="compositionally biased region" description="Acidic residues" evidence="1">
    <location>
        <begin position="168"/>
        <end position="180"/>
    </location>
</feature>
<evidence type="ECO:0000313" key="3">
    <source>
        <dbReference type="Proteomes" id="UP000027135"/>
    </source>
</evidence>
<feature type="compositionally biased region" description="Basic residues" evidence="1">
    <location>
        <begin position="145"/>
        <end position="155"/>
    </location>
</feature>
<feature type="region of interest" description="Disordered" evidence="1">
    <location>
        <begin position="382"/>
        <end position="431"/>
    </location>
</feature>
<gene>
    <name evidence="2" type="ORF">L798_06297</name>
</gene>
<reference evidence="2 3" key="1">
    <citation type="journal article" date="2014" name="Nat. Commun.">
        <title>Molecular traces of alternative social organization in a termite genome.</title>
        <authorList>
            <person name="Terrapon N."/>
            <person name="Li C."/>
            <person name="Robertson H.M."/>
            <person name="Ji L."/>
            <person name="Meng X."/>
            <person name="Booth W."/>
            <person name="Chen Z."/>
            <person name="Childers C.P."/>
            <person name="Glastad K.M."/>
            <person name="Gokhale K."/>
            <person name="Gowin J."/>
            <person name="Gronenberg W."/>
            <person name="Hermansen R.A."/>
            <person name="Hu H."/>
            <person name="Hunt B.G."/>
            <person name="Huylmans A.K."/>
            <person name="Khalil S.M."/>
            <person name="Mitchell R.D."/>
            <person name="Munoz-Torres M.C."/>
            <person name="Mustard J.A."/>
            <person name="Pan H."/>
            <person name="Reese J.T."/>
            <person name="Scharf M.E."/>
            <person name="Sun F."/>
            <person name="Vogel H."/>
            <person name="Xiao J."/>
            <person name="Yang W."/>
            <person name="Yang Z."/>
            <person name="Yang Z."/>
            <person name="Zhou J."/>
            <person name="Zhu J."/>
            <person name="Brent C.S."/>
            <person name="Elsik C.G."/>
            <person name="Goodisman M.A."/>
            <person name="Liberles D.A."/>
            <person name="Roe R.M."/>
            <person name="Vargo E.L."/>
            <person name="Vilcinskas A."/>
            <person name="Wang J."/>
            <person name="Bornberg-Bauer E."/>
            <person name="Korb J."/>
            <person name="Zhang G."/>
            <person name="Liebig J."/>
        </authorList>
    </citation>
    <scope>NUCLEOTIDE SEQUENCE [LARGE SCALE GENOMIC DNA]</scope>
    <source>
        <tissue evidence="2">Whole organism</tissue>
    </source>
</reference>
<proteinExistence type="predicted"/>
<dbReference type="Proteomes" id="UP000027135">
    <property type="component" value="Unassembled WGS sequence"/>
</dbReference>
<evidence type="ECO:0000313" key="2">
    <source>
        <dbReference type="EMBL" id="KDR19242.1"/>
    </source>
</evidence>
<organism evidence="2 3">
    <name type="scientific">Zootermopsis nevadensis</name>
    <name type="common">Dampwood termite</name>
    <dbReference type="NCBI Taxonomy" id="136037"/>
    <lineage>
        <taxon>Eukaryota</taxon>
        <taxon>Metazoa</taxon>
        <taxon>Ecdysozoa</taxon>
        <taxon>Arthropoda</taxon>
        <taxon>Hexapoda</taxon>
        <taxon>Insecta</taxon>
        <taxon>Pterygota</taxon>
        <taxon>Neoptera</taxon>
        <taxon>Polyneoptera</taxon>
        <taxon>Dictyoptera</taxon>
        <taxon>Blattodea</taxon>
        <taxon>Blattoidea</taxon>
        <taxon>Termitoidae</taxon>
        <taxon>Termopsidae</taxon>
        <taxon>Zootermopsis</taxon>
    </lineage>
</organism>
<dbReference type="InParanoid" id="A0A067R9H8"/>
<keyword evidence="3" id="KW-1185">Reference proteome</keyword>
<dbReference type="STRING" id="136037.A0A067R9H8"/>
<feature type="compositionally biased region" description="Polar residues" evidence="1">
    <location>
        <begin position="295"/>
        <end position="311"/>
    </location>
</feature>
<evidence type="ECO:0000256" key="1">
    <source>
        <dbReference type="SAM" id="MobiDB-lite"/>
    </source>
</evidence>
<feature type="compositionally biased region" description="Acidic residues" evidence="1">
    <location>
        <begin position="67"/>
        <end position="78"/>
    </location>
</feature>
<feature type="compositionally biased region" description="Polar residues" evidence="1">
    <location>
        <begin position="46"/>
        <end position="56"/>
    </location>
</feature>
<dbReference type="EMBL" id="KK852657">
    <property type="protein sequence ID" value="KDR19242.1"/>
    <property type="molecule type" value="Genomic_DNA"/>
</dbReference>